<keyword evidence="7" id="KW-1185">Reference proteome</keyword>
<evidence type="ECO:0000256" key="1">
    <source>
        <dbReference type="ARBA" id="ARBA00004817"/>
    </source>
</evidence>
<comment type="caution">
    <text evidence="6">The sequence shown here is derived from an EMBL/GenBank/DDBJ whole genome shotgun (WGS) entry which is preliminary data.</text>
</comment>
<feature type="domain" description="Chorismate mutase" evidence="5">
    <location>
        <begin position="10"/>
        <end position="104"/>
    </location>
</feature>
<organism evidence="6 7">
    <name type="scientific">Pseudomonas oryzicola</name>
    <dbReference type="NCBI Taxonomy" id="485876"/>
    <lineage>
        <taxon>Bacteria</taxon>
        <taxon>Pseudomonadati</taxon>
        <taxon>Pseudomonadota</taxon>
        <taxon>Gammaproteobacteria</taxon>
        <taxon>Pseudomonadales</taxon>
        <taxon>Pseudomonadaceae</taxon>
        <taxon>Pseudomonas</taxon>
    </lineage>
</organism>
<evidence type="ECO:0000256" key="3">
    <source>
        <dbReference type="ARBA" id="ARBA00022729"/>
    </source>
</evidence>
<reference evidence="6 7" key="1">
    <citation type="journal article" date="2020" name="Microorganisms">
        <title>Reliable Identification of Environmental Pseudomonas Isolates Using the rpoD Gene.</title>
        <authorList>
            <consortium name="The Broad Institute Genome Sequencing Platform"/>
            <person name="Girard L."/>
            <person name="Lood C."/>
            <person name="Rokni-Zadeh H."/>
            <person name="van Noort V."/>
            <person name="Lavigne R."/>
            <person name="De Mot R."/>
        </authorList>
    </citation>
    <scope>NUCLEOTIDE SEQUENCE [LARGE SCALE GENOMIC DNA]</scope>
    <source>
        <strain evidence="6 7">RD9SR1</strain>
    </source>
</reference>
<protein>
    <recommendedName>
        <fullName evidence="2">chorismate mutase</fullName>
        <ecNumber evidence="2">5.4.99.5</ecNumber>
    </recommendedName>
</protein>
<evidence type="ECO:0000256" key="2">
    <source>
        <dbReference type="ARBA" id="ARBA00012404"/>
    </source>
</evidence>
<evidence type="ECO:0000313" key="7">
    <source>
        <dbReference type="Proteomes" id="UP000609530"/>
    </source>
</evidence>
<evidence type="ECO:0000256" key="4">
    <source>
        <dbReference type="ARBA" id="ARBA00023235"/>
    </source>
</evidence>
<dbReference type="InterPro" id="IPR051331">
    <property type="entry name" value="Chorismate_mutase-related"/>
</dbReference>
<comment type="pathway">
    <text evidence="1">Metabolic intermediate biosynthesis; prephenate biosynthesis; prephenate from chorismate: step 1/1.</text>
</comment>
<dbReference type="SMART" id="SM00830">
    <property type="entry name" value="CM_2"/>
    <property type="match status" value="1"/>
</dbReference>
<dbReference type="EMBL" id="JABWRZ020000001">
    <property type="protein sequence ID" value="MBV4489485.1"/>
    <property type="molecule type" value="Genomic_DNA"/>
</dbReference>
<dbReference type="InterPro" id="IPR002701">
    <property type="entry name" value="CM_II_prokaryot"/>
</dbReference>
<evidence type="ECO:0000259" key="5">
    <source>
        <dbReference type="PROSITE" id="PS51168"/>
    </source>
</evidence>
<dbReference type="PANTHER" id="PTHR38041:SF2">
    <property type="entry name" value="SECRETED CHORISMATE MUTASE"/>
    <property type="match status" value="1"/>
</dbReference>
<dbReference type="EC" id="5.4.99.5" evidence="2"/>
<accession>A0ABS6Q5P9</accession>
<sequence length="183" mass="20630">MIFHVANEELALSTPQDQCPGRPPSAEEPLDTLLDAIEQRLASAEFVALHKWDRGQPVQDGKRELQILDGVRNNAWRYQLPAERAAAFFADQIEAHKMVQYSLLNRWHSRGRTPDTPRRDLKQELRPELDALQAKLLQHLASLPSDSGSACNQRLTISINERGLSPLMKQALVRATGQLCDPH</sequence>
<dbReference type="InterPro" id="IPR036979">
    <property type="entry name" value="CM_dom_sf"/>
</dbReference>
<dbReference type="InterPro" id="IPR036263">
    <property type="entry name" value="Chorismate_II_sf"/>
</dbReference>
<proteinExistence type="predicted"/>
<dbReference type="Pfam" id="PF01817">
    <property type="entry name" value="CM_2"/>
    <property type="match status" value="1"/>
</dbReference>
<name>A0ABS6Q5P9_9PSED</name>
<dbReference type="PANTHER" id="PTHR38041">
    <property type="entry name" value="CHORISMATE MUTASE"/>
    <property type="match status" value="1"/>
</dbReference>
<dbReference type="PROSITE" id="PS51168">
    <property type="entry name" value="CHORISMATE_MUT_2"/>
    <property type="match status" value="1"/>
</dbReference>
<dbReference type="NCBIfam" id="NF006741">
    <property type="entry name" value="PRK09269.1"/>
    <property type="match status" value="1"/>
</dbReference>
<evidence type="ECO:0000313" key="6">
    <source>
        <dbReference type="EMBL" id="MBV4489485.1"/>
    </source>
</evidence>
<dbReference type="InterPro" id="IPR008240">
    <property type="entry name" value="Chorismate_mutase_periplasmic"/>
</dbReference>
<dbReference type="Gene3D" id="1.20.59.10">
    <property type="entry name" value="Chorismate mutase"/>
    <property type="match status" value="1"/>
</dbReference>
<dbReference type="Proteomes" id="UP000609530">
    <property type="component" value="Unassembled WGS sequence"/>
</dbReference>
<dbReference type="SUPFAM" id="SSF48600">
    <property type="entry name" value="Chorismate mutase II"/>
    <property type="match status" value="1"/>
</dbReference>
<dbReference type="GO" id="GO:0004106">
    <property type="term" value="F:chorismate mutase activity"/>
    <property type="evidence" value="ECO:0007669"/>
    <property type="project" value="UniProtKB-EC"/>
</dbReference>
<keyword evidence="4 6" id="KW-0413">Isomerase</keyword>
<gene>
    <name evidence="6" type="ORF">HU760_002610</name>
</gene>
<keyword evidence="3" id="KW-0732">Signal</keyword>
<dbReference type="NCBIfam" id="TIGR01806">
    <property type="entry name" value="CM_mono2"/>
    <property type="match status" value="1"/>
</dbReference>